<dbReference type="AlphaFoldDB" id="A0A699SWA6"/>
<accession>A0A699SWA6</accession>
<comment type="caution">
    <text evidence="1">The sequence shown here is derived from an EMBL/GenBank/DDBJ whole genome shotgun (WGS) entry which is preliminary data.</text>
</comment>
<proteinExistence type="predicted"/>
<sequence>DDEDIGNAHIPKVNLRQDWWKPLEEDKTATPEPAWSISSSDVPVLKNNWASALAAVRTHIRILSVVRIDVFSMYGYDYMKKIVIRRADLNEHIIAE</sequence>
<dbReference type="EMBL" id="BKCJ011192325">
    <property type="protein sequence ID" value="GFD01601.1"/>
    <property type="molecule type" value="Genomic_DNA"/>
</dbReference>
<evidence type="ECO:0000313" key="1">
    <source>
        <dbReference type="EMBL" id="GFD01601.1"/>
    </source>
</evidence>
<organism evidence="1">
    <name type="scientific">Tanacetum cinerariifolium</name>
    <name type="common">Dalmatian daisy</name>
    <name type="synonym">Chrysanthemum cinerariifolium</name>
    <dbReference type="NCBI Taxonomy" id="118510"/>
    <lineage>
        <taxon>Eukaryota</taxon>
        <taxon>Viridiplantae</taxon>
        <taxon>Streptophyta</taxon>
        <taxon>Embryophyta</taxon>
        <taxon>Tracheophyta</taxon>
        <taxon>Spermatophyta</taxon>
        <taxon>Magnoliopsida</taxon>
        <taxon>eudicotyledons</taxon>
        <taxon>Gunneridae</taxon>
        <taxon>Pentapetalae</taxon>
        <taxon>asterids</taxon>
        <taxon>campanulids</taxon>
        <taxon>Asterales</taxon>
        <taxon>Asteraceae</taxon>
        <taxon>Asteroideae</taxon>
        <taxon>Anthemideae</taxon>
        <taxon>Anthemidinae</taxon>
        <taxon>Tanacetum</taxon>
    </lineage>
</organism>
<gene>
    <name evidence="1" type="ORF">Tci_873570</name>
</gene>
<name>A0A699SWA6_TANCI</name>
<protein>
    <submittedName>
        <fullName evidence="1">Uncharacterized protein</fullName>
    </submittedName>
</protein>
<feature type="non-terminal residue" evidence="1">
    <location>
        <position position="1"/>
    </location>
</feature>
<reference evidence="1" key="1">
    <citation type="journal article" date="2019" name="Sci. Rep.">
        <title>Draft genome of Tanacetum cinerariifolium, the natural source of mosquito coil.</title>
        <authorList>
            <person name="Yamashiro T."/>
            <person name="Shiraishi A."/>
            <person name="Satake H."/>
            <person name="Nakayama K."/>
        </authorList>
    </citation>
    <scope>NUCLEOTIDE SEQUENCE</scope>
</reference>